<evidence type="ECO:0000256" key="2">
    <source>
        <dbReference type="ARBA" id="ARBA00034247"/>
    </source>
</evidence>
<feature type="compositionally biased region" description="Polar residues" evidence="3">
    <location>
        <begin position="1"/>
        <end position="10"/>
    </location>
</feature>
<dbReference type="SMART" id="SM00267">
    <property type="entry name" value="GGDEF"/>
    <property type="match status" value="1"/>
</dbReference>
<evidence type="ECO:0000256" key="1">
    <source>
        <dbReference type="ARBA" id="ARBA00012528"/>
    </source>
</evidence>
<dbReference type="Pfam" id="PF00990">
    <property type="entry name" value="GGDEF"/>
    <property type="match status" value="1"/>
</dbReference>
<gene>
    <name evidence="5" type="ORF">V1479_03705</name>
</gene>
<comment type="caution">
    <text evidence="5">The sequence shown here is derived from an EMBL/GenBank/DDBJ whole genome shotgun (WGS) entry which is preliminary data.</text>
</comment>
<proteinExistence type="predicted"/>
<keyword evidence="5" id="KW-0808">Transferase</keyword>
<organism evidence="5 6">
    <name type="scientific">Neoaquamicrobium sediminum</name>
    <dbReference type="NCBI Taxonomy" id="1849104"/>
    <lineage>
        <taxon>Bacteria</taxon>
        <taxon>Pseudomonadati</taxon>
        <taxon>Pseudomonadota</taxon>
        <taxon>Alphaproteobacteria</taxon>
        <taxon>Hyphomicrobiales</taxon>
        <taxon>Phyllobacteriaceae</taxon>
        <taxon>Neoaquamicrobium</taxon>
    </lineage>
</organism>
<dbReference type="GO" id="GO:0052621">
    <property type="term" value="F:diguanylate cyclase activity"/>
    <property type="evidence" value="ECO:0007669"/>
    <property type="project" value="UniProtKB-EC"/>
</dbReference>
<dbReference type="EC" id="2.7.7.65" evidence="1"/>
<evidence type="ECO:0000259" key="4">
    <source>
        <dbReference type="PROSITE" id="PS50887"/>
    </source>
</evidence>
<feature type="domain" description="GGDEF" evidence="4">
    <location>
        <begin position="219"/>
        <end position="354"/>
    </location>
</feature>
<dbReference type="Proteomes" id="UP001559025">
    <property type="component" value="Unassembled WGS sequence"/>
</dbReference>
<dbReference type="NCBIfam" id="TIGR00254">
    <property type="entry name" value="GGDEF"/>
    <property type="match status" value="1"/>
</dbReference>
<keyword evidence="6" id="KW-1185">Reference proteome</keyword>
<dbReference type="PANTHER" id="PTHR45138:SF9">
    <property type="entry name" value="DIGUANYLATE CYCLASE DGCM-RELATED"/>
    <property type="match status" value="1"/>
</dbReference>
<dbReference type="InterPro" id="IPR050469">
    <property type="entry name" value="Diguanylate_Cyclase"/>
</dbReference>
<dbReference type="EMBL" id="JAZHFV010000001">
    <property type="protein sequence ID" value="MEX4006394.1"/>
    <property type="molecule type" value="Genomic_DNA"/>
</dbReference>
<dbReference type="SUPFAM" id="SSF55073">
    <property type="entry name" value="Nucleotide cyclase"/>
    <property type="match status" value="1"/>
</dbReference>
<evidence type="ECO:0000313" key="5">
    <source>
        <dbReference type="EMBL" id="MEX4006394.1"/>
    </source>
</evidence>
<dbReference type="InterPro" id="IPR043128">
    <property type="entry name" value="Rev_trsase/Diguanyl_cyclase"/>
</dbReference>
<name>A0ABV3WP10_9HYPH</name>
<comment type="catalytic activity">
    <reaction evidence="2">
        <text>2 GTP = 3',3'-c-di-GMP + 2 diphosphate</text>
        <dbReference type="Rhea" id="RHEA:24898"/>
        <dbReference type="ChEBI" id="CHEBI:33019"/>
        <dbReference type="ChEBI" id="CHEBI:37565"/>
        <dbReference type="ChEBI" id="CHEBI:58805"/>
        <dbReference type="EC" id="2.7.7.65"/>
    </reaction>
</comment>
<evidence type="ECO:0000313" key="6">
    <source>
        <dbReference type="Proteomes" id="UP001559025"/>
    </source>
</evidence>
<accession>A0ABV3WP10</accession>
<reference evidence="5 6" key="1">
    <citation type="submission" date="2024-01" db="EMBL/GenBank/DDBJ databases">
        <title>New evidence supports the origin of RcGTA from prophage.</title>
        <authorList>
            <person name="Xu Y."/>
            <person name="Liu B."/>
            <person name="Chen F."/>
        </authorList>
    </citation>
    <scope>NUCLEOTIDE SEQUENCE [LARGE SCALE GENOMIC DNA]</scope>
    <source>
        <strain evidence="5 6">CBW1107-2</strain>
    </source>
</reference>
<feature type="region of interest" description="Disordered" evidence="3">
    <location>
        <begin position="1"/>
        <end position="26"/>
    </location>
</feature>
<dbReference type="PANTHER" id="PTHR45138">
    <property type="entry name" value="REGULATORY COMPONENTS OF SENSORY TRANSDUCTION SYSTEM"/>
    <property type="match status" value="1"/>
</dbReference>
<protein>
    <recommendedName>
        <fullName evidence="1">diguanylate cyclase</fullName>
        <ecNumber evidence="1">2.7.7.65</ecNumber>
    </recommendedName>
</protein>
<dbReference type="PROSITE" id="PS50887">
    <property type="entry name" value="GGDEF"/>
    <property type="match status" value="1"/>
</dbReference>
<dbReference type="InterPro" id="IPR000160">
    <property type="entry name" value="GGDEF_dom"/>
</dbReference>
<sequence length="370" mass="40608">MGTGRPTTQAPDEPEPRRAEGAGNRPDAAATVVLTMRQLGVVPLPRNYELFYEAVTAGNKELSDALSALGARPTQKQLDEIARRFMLRPNEGDADEARDSITTKLDEIITLLKKERSSMETYSKILGETSNGLGNRQSITREFLEKIVGVTATATRASIENRSHIVSSITNKSEELREVKSKLEEYRRLAETDALTQLQNRRAFDQAIAGIYDSNRGIAFGALILADIDSFKSVNDRFGHPVGDRIIQIVASIMRSTVKERTFVARTGGEEFAVILEGSGEEATARVAEEIRQAVMEAPFVNVAKGTNYGPITISLGICMATQAQGPDDLYVKADRALYASKSAGRNRVTRFSALSANNFAKNWLIYRGD</sequence>
<evidence type="ECO:0000256" key="3">
    <source>
        <dbReference type="SAM" id="MobiDB-lite"/>
    </source>
</evidence>
<dbReference type="CDD" id="cd01949">
    <property type="entry name" value="GGDEF"/>
    <property type="match status" value="1"/>
</dbReference>
<dbReference type="RefSeq" id="WP_368801719.1">
    <property type="nucleotide sequence ID" value="NZ_JAZHFV010000001.1"/>
</dbReference>
<keyword evidence="5" id="KW-0548">Nucleotidyltransferase</keyword>
<dbReference type="InterPro" id="IPR029787">
    <property type="entry name" value="Nucleotide_cyclase"/>
</dbReference>
<dbReference type="Gene3D" id="3.30.70.270">
    <property type="match status" value="1"/>
</dbReference>